<sequence>MATTSYTSSAGTFMFHARPTVFEHPITYNLPSTNNSTTTTTNKLEKNDFSQYYITLEARTTIHKSAKGPISVAECEPQGKYIIVENTSRSKSIALSGWTLQQENDNGELLTYSFPENCLLRSNQSIKILSKSNETERRNGDLIASLLSSWHTSSNVVTKLINADGKVKHKHSTFNQC</sequence>
<dbReference type="PROSITE" id="PS51841">
    <property type="entry name" value="LTD"/>
    <property type="match status" value="1"/>
</dbReference>
<keyword evidence="1" id="KW-0175">Coiled coil</keyword>
<dbReference type="OrthoDB" id="2441647at2759"/>
<dbReference type="GO" id="GO:0005200">
    <property type="term" value="F:structural constituent of cytoskeleton"/>
    <property type="evidence" value="ECO:0007669"/>
    <property type="project" value="TreeGrafter"/>
</dbReference>
<dbReference type="SUPFAM" id="SSF74853">
    <property type="entry name" value="Lamin A/C globular tail domain"/>
    <property type="match status" value="1"/>
</dbReference>
<dbReference type="InterPro" id="IPR036415">
    <property type="entry name" value="Lamin_tail_dom_sf"/>
</dbReference>
<name>A0A816GLG6_ADIRI</name>
<feature type="domain" description="LTD" evidence="2">
    <location>
        <begin position="58"/>
        <end position="177"/>
    </location>
</feature>
<dbReference type="AlphaFoldDB" id="A0A816GLG6"/>
<dbReference type="EMBL" id="CAJNOR010013954">
    <property type="protein sequence ID" value="CAF1676004.1"/>
    <property type="molecule type" value="Genomic_DNA"/>
</dbReference>
<gene>
    <name evidence="3" type="ORF">EDS130_LOCUS5494</name>
    <name evidence="4" type="ORF">XAT740_LOCUS59612</name>
</gene>
<dbReference type="GO" id="GO:0090435">
    <property type="term" value="P:protein localization to nuclear envelope"/>
    <property type="evidence" value="ECO:0007669"/>
    <property type="project" value="TreeGrafter"/>
</dbReference>
<dbReference type="InterPro" id="IPR001322">
    <property type="entry name" value="Lamin_tail_dom"/>
</dbReference>
<dbReference type="GO" id="GO:0006998">
    <property type="term" value="P:nuclear envelope organization"/>
    <property type="evidence" value="ECO:0007669"/>
    <property type="project" value="TreeGrafter"/>
</dbReference>
<proteinExistence type="predicted"/>
<dbReference type="Proteomes" id="UP000663828">
    <property type="component" value="Unassembled WGS sequence"/>
</dbReference>
<dbReference type="Pfam" id="PF00932">
    <property type="entry name" value="LTD"/>
    <property type="match status" value="1"/>
</dbReference>
<evidence type="ECO:0000256" key="1">
    <source>
        <dbReference type="ARBA" id="ARBA00023054"/>
    </source>
</evidence>
<organism evidence="4 5">
    <name type="scientific">Adineta ricciae</name>
    <name type="common">Rotifer</name>
    <dbReference type="NCBI Taxonomy" id="249248"/>
    <lineage>
        <taxon>Eukaryota</taxon>
        <taxon>Metazoa</taxon>
        <taxon>Spiralia</taxon>
        <taxon>Gnathifera</taxon>
        <taxon>Rotifera</taxon>
        <taxon>Eurotatoria</taxon>
        <taxon>Bdelloidea</taxon>
        <taxon>Adinetida</taxon>
        <taxon>Adinetidae</taxon>
        <taxon>Adineta</taxon>
    </lineage>
</organism>
<evidence type="ECO:0000313" key="5">
    <source>
        <dbReference type="Proteomes" id="UP000663828"/>
    </source>
</evidence>
<keyword evidence="5" id="KW-1185">Reference proteome</keyword>
<dbReference type="EMBL" id="CAJNOJ010000015">
    <property type="protein sequence ID" value="CAF0813880.1"/>
    <property type="molecule type" value="Genomic_DNA"/>
</dbReference>
<evidence type="ECO:0000313" key="4">
    <source>
        <dbReference type="EMBL" id="CAF1676004.1"/>
    </source>
</evidence>
<dbReference type="PANTHER" id="PTHR45721">
    <property type="entry name" value="LAMIN DM0-RELATED"/>
    <property type="match status" value="1"/>
</dbReference>
<dbReference type="GO" id="GO:0031507">
    <property type="term" value="P:heterochromatin formation"/>
    <property type="evidence" value="ECO:0007669"/>
    <property type="project" value="TreeGrafter"/>
</dbReference>
<evidence type="ECO:0000259" key="2">
    <source>
        <dbReference type="PROSITE" id="PS51841"/>
    </source>
</evidence>
<dbReference type="GO" id="GO:0007097">
    <property type="term" value="P:nuclear migration"/>
    <property type="evidence" value="ECO:0007669"/>
    <property type="project" value="TreeGrafter"/>
</dbReference>
<protein>
    <recommendedName>
        <fullName evidence="2">LTD domain-containing protein</fullName>
    </recommendedName>
</protein>
<accession>A0A816GLG6</accession>
<comment type="caution">
    <text evidence="4">The sequence shown here is derived from an EMBL/GenBank/DDBJ whole genome shotgun (WGS) entry which is preliminary data.</text>
</comment>
<dbReference type="Proteomes" id="UP000663852">
    <property type="component" value="Unassembled WGS sequence"/>
</dbReference>
<dbReference type="Gene3D" id="2.60.40.1260">
    <property type="entry name" value="Lamin Tail domain"/>
    <property type="match status" value="1"/>
</dbReference>
<dbReference type="GO" id="GO:0051664">
    <property type="term" value="P:nuclear pore localization"/>
    <property type="evidence" value="ECO:0007669"/>
    <property type="project" value="TreeGrafter"/>
</dbReference>
<reference evidence="4" key="1">
    <citation type="submission" date="2021-02" db="EMBL/GenBank/DDBJ databases">
        <authorList>
            <person name="Nowell W R."/>
        </authorList>
    </citation>
    <scope>NUCLEOTIDE SEQUENCE</scope>
</reference>
<dbReference type="GO" id="GO:0005652">
    <property type="term" value="C:nuclear lamina"/>
    <property type="evidence" value="ECO:0007669"/>
    <property type="project" value="TreeGrafter"/>
</dbReference>
<evidence type="ECO:0000313" key="3">
    <source>
        <dbReference type="EMBL" id="CAF0813880.1"/>
    </source>
</evidence>
<dbReference type="PANTHER" id="PTHR45721:SF12">
    <property type="entry name" value="INTERMEDIATE FILAMENT PROTEIN IFA-1"/>
    <property type="match status" value="1"/>
</dbReference>